<keyword evidence="2" id="KW-0614">Plasmid</keyword>
<dbReference type="Proteomes" id="UP000501692">
    <property type="component" value="Plasmid pA1254_1"/>
</dbReference>
<name>A0A6H0G039_ACIPI</name>
<proteinExistence type="predicted"/>
<accession>A0A6H0G039</accession>
<evidence type="ECO:0000313" key="2">
    <source>
        <dbReference type="EMBL" id="QIT19950.1"/>
    </source>
</evidence>
<organism evidence="2 3">
    <name type="scientific">Acinetobacter pittii</name>
    <name type="common">Acinetobacter genomosp. 3</name>
    <dbReference type="NCBI Taxonomy" id="48296"/>
    <lineage>
        <taxon>Bacteria</taxon>
        <taxon>Pseudomonadati</taxon>
        <taxon>Pseudomonadota</taxon>
        <taxon>Gammaproteobacteria</taxon>
        <taxon>Moraxellales</taxon>
        <taxon>Moraxellaceae</taxon>
        <taxon>Acinetobacter</taxon>
        <taxon>Acinetobacter calcoaceticus/baumannii complex</taxon>
    </lineage>
</organism>
<dbReference type="RefSeq" id="WP_167564436.1">
    <property type="nucleotide sequence ID" value="NZ_CP049807.1"/>
</dbReference>
<geneLocation type="plasmid" evidence="3">
    <name>pa1254_1</name>
</geneLocation>
<evidence type="ECO:0000259" key="1">
    <source>
        <dbReference type="Pfam" id="PF25181"/>
    </source>
</evidence>
<gene>
    <name evidence="2" type="ORF">G8E09_19235</name>
</gene>
<protein>
    <recommendedName>
        <fullName evidence="1">Bbp19-like phage domain-containing protein</fullName>
    </recommendedName>
</protein>
<reference evidence="2 3" key="1">
    <citation type="submission" date="2020-03" db="EMBL/GenBank/DDBJ databases">
        <authorList>
            <person name="Zhang L."/>
            <person name="Han X."/>
            <person name="Chen Y."/>
            <person name="Yu Y."/>
        </authorList>
    </citation>
    <scope>NUCLEOTIDE SEQUENCE [LARGE SCALE GENOMIC DNA]</scope>
    <source>
        <strain evidence="2 3">A1254</strain>
        <plasmid evidence="3">pa1254_1</plasmid>
    </source>
</reference>
<dbReference type="InterPro" id="IPR057447">
    <property type="entry name" value="Bbp19-like_phage"/>
</dbReference>
<dbReference type="EMBL" id="CP049807">
    <property type="protein sequence ID" value="QIT19950.1"/>
    <property type="molecule type" value="Genomic_DNA"/>
</dbReference>
<feature type="domain" description="Bbp19-like phage" evidence="1">
    <location>
        <begin position="5"/>
        <end position="58"/>
    </location>
</feature>
<evidence type="ECO:0000313" key="3">
    <source>
        <dbReference type="Proteomes" id="UP000501692"/>
    </source>
</evidence>
<dbReference type="AlphaFoldDB" id="A0A6H0G039"/>
<sequence>MNNKYNNVFSHGEGLQVLDELIELFHTKLPFDKDSATQTAFNLGQQDVINYILSRIKEAEID</sequence>
<dbReference type="Pfam" id="PF25181">
    <property type="entry name" value="Phage_Bbp19"/>
    <property type="match status" value="1"/>
</dbReference>